<dbReference type="Proteomes" id="UP000594015">
    <property type="component" value="Chromosome"/>
</dbReference>
<dbReference type="InterPro" id="IPR036514">
    <property type="entry name" value="SGNH_hydro_sf"/>
</dbReference>
<keyword evidence="1" id="KW-0378">Hydrolase</keyword>
<evidence type="ECO:0000313" key="2">
    <source>
        <dbReference type="Proteomes" id="UP000594015"/>
    </source>
</evidence>
<proteinExistence type="predicted"/>
<sequence>MPDNFPALEFPASIVDLKHPLDNFRAALAGTGPVRIVAMGSSSTAGLDNVVAYPARLELYLRRHFKDHDQRPNIRIDVFNRGKGGEEANLEVPRFNDDIFADNPSLVLWQVGTNAVFRKEQFNFDEVVGKIAEGLKLLHDHPTIDVVLIDPQYTTAMLFDDNAELAEKMVSAIRTAAQDAKVNLFQRWALMRHWHVSNKASFEQLVAPDDDLQLHQSDWSTMHIARALRSAILKATGATKKCGCLITTADNAPAAPPAPVGQS</sequence>
<dbReference type="SUPFAM" id="SSF52266">
    <property type="entry name" value="SGNH hydrolase"/>
    <property type="match status" value="1"/>
</dbReference>
<dbReference type="EMBL" id="CP030050">
    <property type="protein sequence ID" value="QOZ68796.1"/>
    <property type="molecule type" value="Genomic_DNA"/>
</dbReference>
<accession>A0AAE7NP26</accession>
<reference evidence="1 2" key="1">
    <citation type="submission" date="2018-06" db="EMBL/GenBank/DDBJ databases">
        <title>Comparative genomics of Bradyrhizobium nodulating Arachidis hypogaea.</title>
        <authorList>
            <person name="Li Y."/>
        </authorList>
    </citation>
    <scope>NUCLEOTIDE SEQUENCE [LARGE SCALE GENOMIC DNA]</scope>
    <source>
        <strain evidence="1 2">CCBAU 051107</strain>
    </source>
</reference>
<gene>
    <name evidence="1" type="ORF">WN72_22560</name>
</gene>
<dbReference type="RefSeq" id="WP_092219201.1">
    <property type="nucleotide sequence ID" value="NZ_CP030050.1"/>
</dbReference>
<evidence type="ECO:0000313" key="1">
    <source>
        <dbReference type="EMBL" id="QOZ68796.1"/>
    </source>
</evidence>
<dbReference type="Gene3D" id="3.40.50.1110">
    <property type="entry name" value="SGNH hydrolase"/>
    <property type="match status" value="1"/>
</dbReference>
<protein>
    <submittedName>
        <fullName evidence="1">SGNH/GDSL hydrolase family protein</fullName>
    </submittedName>
</protein>
<dbReference type="Pfam" id="PF25182">
    <property type="entry name" value="NonGDSL"/>
    <property type="match status" value="1"/>
</dbReference>
<dbReference type="KEGG" id="barh:WN72_22560"/>
<dbReference type="InterPro" id="IPR057572">
    <property type="entry name" value="NonGDSL"/>
</dbReference>
<dbReference type="AlphaFoldDB" id="A0AAE7NP26"/>
<dbReference type="GO" id="GO:0016788">
    <property type="term" value="F:hydrolase activity, acting on ester bonds"/>
    <property type="evidence" value="ECO:0007669"/>
    <property type="project" value="UniProtKB-ARBA"/>
</dbReference>
<name>A0AAE7NP26_9BRAD</name>
<organism evidence="1 2">
    <name type="scientific">Bradyrhizobium arachidis</name>
    <dbReference type="NCBI Taxonomy" id="858423"/>
    <lineage>
        <taxon>Bacteria</taxon>
        <taxon>Pseudomonadati</taxon>
        <taxon>Pseudomonadota</taxon>
        <taxon>Alphaproteobacteria</taxon>
        <taxon>Hyphomicrobiales</taxon>
        <taxon>Nitrobacteraceae</taxon>
        <taxon>Bradyrhizobium</taxon>
    </lineage>
</organism>